<proteinExistence type="predicted"/>
<sequence>MSVYAAQVFRQHHRAMDVHRFSGYRSTKPHCFLCGQKDSSVGGVPMQLQLPSTGFNYTLLKRYSIDGLLVVELPSSVGLPKGPTSWSNIVLYETTLLIIKSVYIVVSDPMKYSGVATLSGFLSGEFDIECVVKREVLSLFELQMGSH</sequence>
<gene>
    <name evidence="1" type="ORF">D0Y65_033024</name>
</gene>
<evidence type="ECO:0000313" key="2">
    <source>
        <dbReference type="Proteomes" id="UP000289340"/>
    </source>
</evidence>
<organism evidence="1 2">
    <name type="scientific">Glycine soja</name>
    <name type="common">Wild soybean</name>
    <dbReference type="NCBI Taxonomy" id="3848"/>
    <lineage>
        <taxon>Eukaryota</taxon>
        <taxon>Viridiplantae</taxon>
        <taxon>Streptophyta</taxon>
        <taxon>Embryophyta</taxon>
        <taxon>Tracheophyta</taxon>
        <taxon>Spermatophyta</taxon>
        <taxon>Magnoliopsida</taxon>
        <taxon>eudicotyledons</taxon>
        <taxon>Gunneridae</taxon>
        <taxon>Pentapetalae</taxon>
        <taxon>rosids</taxon>
        <taxon>fabids</taxon>
        <taxon>Fabales</taxon>
        <taxon>Fabaceae</taxon>
        <taxon>Papilionoideae</taxon>
        <taxon>50 kb inversion clade</taxon>
        <taxon>NPAAA clade</taxon>
        <taxon>indigoferoid/millettioid clade</taxon>
        <taxon>Phaseoleae</taxon>
        <taxon>Glycine</taxon>
        <taxon>Glycine subgen. Soja</taxon>
    </lineage>
</organism>
<dbReference type="EMBL" id="QZWG01000012">
    <property type="protein sequence ID" value="RZB73678.1"/>
    <property type="molecule type" value="Genomic_DNA"/>
</dbReference>
<name>A0A445HIV2_GLYSO</name>
<accession>A0A445HIV2</accession>
<evidence type="ECO:0000313" key="1">
    <source>
        <dbReference type="EMBL" id="RZB73678.1"/>
    </source>
</evidence>
<dbReference type="AlphaFoldDB" id="A0A445HIV2"/>
<reference evidence="1 2" key="1">
    <citation type="submission" date="2018-09" db="EMBL/GenBank/DDBJ databases">
        <title>A high-quality reference genome of wild soybean provides a powerful tool to mine soybean genomes.</title>
        <authorList>
            <person name="Xie M."/>
            <person name="Chung C.Y.L."/>
            <person name="Li M.-W."/>
            <person name="Wong F.-L."/>
            <person name="Chan T.-F."/>
            <person name="Lam H.-M."/>
        </authorList>
    </citation>
    <scope>NUCLEOTIDE SEQUENCE [LARGE SCALE GENOMIC DNA]</scope>
    <source>
        <strain evidence="2">cv. W05</strain>
        <tissue evidence="1">Hypocotyl of etiolated seedlings</tissue>
    </source>
</reference>
<protein>
    <submittedName>
        <fullName evidence="1">Uncharacterized protein</fullName>
    </submittedName>
</protein>
<keyword evidence="2" id="KW-1185">Reference proteome</keyword>
<dbReference type="Proteomes" id="UP000289340">
    <property type="component" value="Chromosome 12"/>
</dbReference>
<comment type="caution">
    <text evidence="1">The sequence shown here is derived from an EMBL/GenBank/DDBJ whole genome shotgun (WGS) entry which is preliminary data.</text>
</comment>